<feature type="compositionally biased region" description="Polar residues" evidence="1">
    <location>
        <begin position="378"/>
        <end position="390"/>
    </location>
</feature>
<dbReference type="AlphaFoldDB" id="A0A6A5WP75"/>
<dbReference type="EMBL" id="ML977580">
    <property type="protein sequence ID" value="KAF2001981.1"/>
    <property type="molecule type" value="Genomic_DNA"/>
</dbReference>
<evidence type="ECO:0000313" key="3">
    <source>
        <dbReference type="Proteomes" id="UP000799779"/>
    </source>
</evidence>
<feature type="compositionally biased region" description="Basic and acidic residues" evidence="1">
    <location>
        <begin position="902"/>
        <end position="913"/>
    </location>
</feature>
<feature type="compositionally biased region" description="Basic and acidic residues" evidence="1">
    <location>
        <begin position="391"/>
        <end position="404"/>
    </location>
</feature>
<feature type="region of interest" description="Disordered" evidence="1">
    <location>
        <begin position="897"/>
        <end position="920"/>
    </location>
</feature>
<reference evidence="2" key="1">
    <citation type="journal article" date="2020" name="Stud. Mycol.">
        <title>101 Dothideomycetes genomes: a test case for predicting lifestyles and emergence of pathogens.</title>
        <authorList>
            <person name="Haridas S."/>
            <person name="Albert R."/>
            <person name="Binder M."/>
            <person name="Bloem J."/>
            <person name="Labutti K."/>
            <person name="Salamov A."/>
            <person name="Andreopoulos B."/>
            <person name="Baker S."/>
            <person name="Barry K."/>
            <person name="Bills G."/>
            <person name="Bluhm B."/>
            <person name="Cannon C."/>
            <person name="Castanera R."/>
            <person name="Culley D."/>
            <person name="Daum C."/>
            <person name="Ezra D."/>
            <person name="Gonzalez J."/>
            <person name="Henrissat B."/>
            <person name="Kuo A."/>
            <person name="Liang C."/>
            <person name="Lipzen A."/>
            <person name="Lutzoni F."/>
            <person name="Magnuson J."/>
            <person name="Mondo S."/>
            <person name="Nolan M."/>
            <person name="Ohm R."/>
            <person name="Pangilinan J."/>
            <person name="Park H.-J."/>
            <person name="Ramirez L."/>
            <person name="Alfaro M."/>
            <person name="Sun H."/>
            <person name="Tritt A."/>
            <person name="Yoshinaga Y."/>
            <person name="Zwiers L.-H."/>
            <person name="Turgeon B."/>
            <person name="Goodwin S."/>
            <person name="Spatafora J."/>
            <person name="Crous P."/>
            <person name="Grigoriev I."/>
        </authorList>
    </citation>
    <scope>NUCLEOTIDE SEQUENCE</scope>
    <source>
        <strain evidence="2">CBS 123094</strain>
    </source>
</reference>
<feature type="compositionally biased region" description="Polar residues" evidence="1">
    <location>
        <begin position="453"/>
        <end position="472"/>
    </location>
</feature>
<evidence type="ECO:0000313" key="2">
    <source>
        <dbReference type="EMBL" id="KAF2001981.1"/>
    </source>
</evidence>
<name>A0A6A5WP75_9PLEO</name>
<gene>
    <name evidence="2" type="ORF">P154DRAFT_533562</name>
</gene>
<feature type="region of interest" description="Disordered" evidence="1">
    <location>
        <begin position="452"/>
        <end position="475"/>
    </location>
</feature>
<feature type="compositionally biased region" description="Low complexity" evidence="1">
    <location>
        <begin position="763"/>
        <end position="775"/>
    </location>
</feature>
<feature type="compositionally biased region" description="Polar residues" evidence="1">
    <location>
        <begin position="594"/>
        <end position="612"/>
    </location>
</feature>
<evidence type="ECO:0000256" key="1">
    <source>
        <dbReference type="SAM" id="MobiDB-lite"/>
    </source>
</evidence>
<feature type="region of interest" description="Disordered" evidence="1">
    <location>
        <begin position="354"/>
        <end position="412"/>
    </location>
</feature>
<feature type="region of interest" description="Disordered" evidence="1">
    <location>
        <begin position="560"/>
        <end position="612"/>
    </location>
</feature>
<sequence>MDDSNSDGVGFLVVKPSTPSGYQRAVRSVGTLICWAIHGVLHYQRRTRTPHSSNPLVHFAENAMQGYWFGQPLWSRLAVPPWALLRVLPLAYLRHLQDQKGMPVFSIRPLGLLDCTNDYRRPDTAPGLANAEAFDSADLADSEPECDYPQDPIDYHSTTMNTSISSISDRDWASGIGHRDQEQPLDLDTSANSFLEGDRQQNKSRRAAHSLTVRPPNRANRISLAPIIERGSYSTLNSHGSLMSANRLRPTIGFISATALNYASPKSVKGEHFSLHKIHEYTQQEAANVALRPRNNSGLTDPRDYAASLHLATLHEWQPTETPVHALARENGAEITRLKGVLRSVLHNDQAVSCPSDFPCPVANPTLSSHEGGERTQDTNGNDSSTSGADQTERLTTRAPKVVDDAGPGLSLSPLMEKFEIVNKRRSSYASDSSLFDSSPVTIIHVPPARGQLGTTSASVPEPNQGSSSPSECPNVETCEGATITHNHSPSATPIASNRSRDDVSTRYTFDGVPLYRSDAPSLFEYDRARDASFCSSNSTTYSGTVLGVDLDLHHAVPSRRGSPSLVPFGPQRTAQCKRNRASYSLHPKEASRMTFSKSNPSRSTATKKNASQSITSSALPILLPLAAASGIGHTNHASPRLSFVSPSGKLIQAESSSPPISSPTSTIPYPYPHPYPFHNQLWPEPLIRPVLLPAMTPPSPTALLPGHLRPQRPQQQGYHHHSHTHIAPRITVTGGDEVKGCDGVIRTRSLQPRSGVRHTRESASSTPSRSHTSAKPGYFRSRFHSAGLRIGTQRHPKGGAGNGTGGGSKWYSYAGRRSSKLSWNRSPSMGGRGGAKASGFGTAAALGLRICFCQPWDGVGERADGCLGDADQCDGHAHVGHEGVVKNARIVHGRARASTGKGERKAVERRDGGFGVAVQ</sequence>
<feature type="region of interest" description="Disordered" evidence="1">
    <location>
        <begin position="747"/>
        <end position="779"/>
    </location>
</feature>
<proteinExistence type="predicted"/>
<keyword evidence="3" id="KW-1185">Reference proteome</keyword>
<dbReference type="Proteomes" id="UP000799779">
    <property type="component" value="Unassembled WGS sequence"/>
</dbReference>
<accession>A0A6A5WP75</accession>
<dbReference type="OrthoDB" id="3800943at2759"/>
<protein>
    <submittedName>
        <fullName evidence="2">Uncharacterized protein</fullName>
    </submittedName>
</protein>
<organism evidence="2 3">
    <name type="scientific">Amniculicola lignicola CBS 123094</name>
    <dbReference type="NCBI Taxonomy" id="1392246"/>
    <lineage>
        <taxon>Eukaryota</taxon>
        <taxon>Fungi</taxon>
        <taxon>Dikarya</taxon>
        <taxon>Ascomycota</taxon>
        <taxon>Pezizomycotina</taxon>
        <taxon>Dothideomycetes</taxon>
        <taxon>Pleosporomycetidae</taxon>
        <taxon>Pleosporales</taxon>
        <taxon>Amniculicolaceae</taxon>
        <taxon>Amniculicola</taxon>
    </lineage>
</organism>